<keyword evidence="4" id="KW-1185">Reference proteome</keyword>
<dbReference type="EMBL" id="FNAB01000003">
    <property type="protein sequence ID" value="SDD20550.1"/>
    <property type="molecule type" value="Genomic_DNA"/>
</dbReference>
<dbReference type="Gene3D" id="3.40.50.720">
    <property type="entry name" value="NAD(P)-binding Rossmann-like Domain"/>
    <property type="match status" value="1"/>
</dbReference>
<sequence length="257" mass="25669">MELSSVGPATGPGPGVKVIVTGAAGGIGAALIGALAALGCEVAGIDRPGTALPGDLASIPLFEADLADETAAAGAVEGAVSRLGGLDCLIGAAASVATVHRAKSFSPSVFRQDIESNLMSQFWTAQAAYAALAESSRANLVLFSSTGALDGLPGQVSYGAAKAGVLGLVRTLAAEWADAGIRVNAIVPGLVATPKVLSMPDETRDRVLRNVAMKRLVEVDEVVASVLFLMSSGAGAITGQSLRVDGGAGINTQGLYR</sequence>
<dbReference type="SUPFAM" id="SSF51735">
    <property type="entry name" value="NAD(P)-binding Rossmann-fold domains"/>
    <property type="match status" value="1"/>
</dbReference>
<protein>
    <submittedName>
        <fullName evidence="3">3-oxoacyl-[acyl-carrier protein] reductase</fullName>
    </submittedName>
</protein>
<proteinExistence type="inferred from homology"/>
<evidence type="ECO:0000313" key="3">
    <source>
        <dbReference type="EMBL" id="SDD20550.1"/>
    </source>
</evidence>
<dbReference type="InterPro" id="IPR002347">
    <property type="entry name" value="SDR_fam"/>
</dbReference>
<dbReference type="AlphaFoldDB" id="A0A1G6SUE2"/>
<comment type="similarity">
    <text evidence="1">Belongs to the short-chain dehydrogenases/reductases (SDR) family.</text>
</comment>
<dbReference type="GO" id="GO:0016491">
    <property type="term" value="F:oxidoreductase activity"/>
    <property type="evidence" value="ECO:0007669"/>
    <property type="project" value="UniProtKB-KW"/>
</dbReference>
<dbReference type="InterPro" id="IPR020904">
    <property type="entry name" value="Sc_DH/Rdtase_CS"/>
</dbReference>
<dbReference type="PANTHER" id="PTHR43639:SF1">
    <property type="entry name" value="SHORT-CHAIN DEHYDROGENASE_REDUCTASE FAMILY PROTEIN"/>
    <property type="match status" value="1"/>
</dbReference>
<reference evidence="3 4" key="1">
    <citation type="submission" date="2016-10" db="EMBL/GenBank/DDBJ databases">
        <authorList>
            <person name="de Groot N.N."/>
        </authorList>
    </citation>
    <scope>NUCLEOTIDE SEQUENCE [LARGE SCALE GENOMIC DNA]</scope>
    <source>
        <strain evidence="3 4">JCM 11308</strain>
    </source>
</reference>
<dbReference type="Pfam" id="PF13561">
    <property type="entry name" value="adh_short_C2"/>
    <property type="match status" value="1"/>
</dbReference>
<evidence type="ECO:0000256" key="1">
    <source>
        <dbReference type="ARBA" id="ARBA00006484"/>
    </source>
</evidence>
<dbReference type="Proteomes" id="UP000199417">
    <property type="component" value="Unassembled WGS sequence"/>
</dbReference>
<organism evidence="3 4">
    <name type="scientific">Rhodococcus tukisamuensis</name>
    <dbReference type="NCBI Taxonomy" id="168276"/>
    <lineage>
        <taxon>Bacteria</taxon>
        <taxon>Bacillati</taxon>
        <taxon>Actinomycetota</taxon>
        <taxon>Actinomycetes</taxon>
        <taxon>Mycobacteriales</taxon>
        <taxon>Nocardiaceae</taxon>
        <taxon>Rhodococcus</taxon>
    </lineage>
</organism>
<dbReference type="PANTHER" id="PTHR43639">
    <property type="entry name" value="OXIDOREDUCTASE, SHORT-CHAIN DEHYDROGENASE/REDUCTASE FAMILY (AFU_ORTHOLOGUE AFUA_5G02870)"/>
    <property type="match status" value="1"/>
</dbReference>
<dbReference type="InterPro" id="IPR036291">
    <property type="entry name" value="NAD(P)-bd_dom_sf"/>
</dbReference>
<evidence type="ECO:0000313" key="4">
    <source>
        <dbReference type="Proteomes" id="UP000199417"/>
    </source>
</evidence>
<dbReference type="PROSITE" id="PS00061">
    <property type="entry name" value="ADH_SHORT"/>
    <property type="match status" value="1"/>
</dbReference>
<dbReference type="STRING" id="168276.SAMN05444580_103279"/>
<keyword evidence="2" id="KW-0560">Oxidoreductase</keyword>
<dbReference type="CDD" id="cd05233">
    <property type="entry name" value="SDR_c"/>
    <property type="match status" value="1"/>
</dbReference>
<gene>
    <name evidence="3" type="ORF">SAMN05444580_103279</name>
</gene>
<accession>A0A1G6SUE2</accession>
<name>A0A1G6SUE2_9NOCA</name>
<dbReference type="PRINTS" id="PR00081">
    <property type="entry name" value="GDHRDH"/>
</dbReference>
<evidence type="ECO:0000256" key="2">
    <source>
        <dbReference type="ARBA" id="ARBA00023002"/>
    </source>
</evidence>